<feature type="compositionally biased region" description="Low complexity" evidence="1">
    <location>
        <begin position="127"/>
        <end position="144"/>
    </location>
</feature>
<feature type="compositionally biased region" description="Basic residues" evidence="1">
    <location>
        <begin position="77"/>
        <end position="95"/>
    </location>
</feature>
<dbReference type="EMBL" id="JAEDAJ010000002">
    <property type="protein sequence ID" value="MBK0330830.1"/>
    <property type="molecule type" value="Genomic_DNA"/>
</dbReference>
<protein>
    <submittedName>
        <fullName evidence="3">Maleylpyruvate isomerase N-terminal domain-containing protein</fullName>
    </submittedName>
</protein>
<dbReference type="InterPro" id="IPR034660">
    <property type="entry name" value="DinB/YfiT-like"/>
</dbReference>
<feature type="domain" description="Mycothiol-dependent maleylpyruvate isomerase metal-binding" evidence="2">
    <location>
        <begin position="17"/>
        <end position="127"/>
    </location>
</feature>
<name>A0ABS1B860_9MICO</name>
<dbReference type="InterPro" id="IPR024344">
    <property type="entry name" value="MDMPI_metal-binding"/>
</dbReference>
<proteinExistence type="predicted"/>
<dbReference type="SUPFAM" id="SSF109854">
    <property type="entry name" value="DinB/YfiT-like putative metalloenzymes"/>
    <property type="match status" value="1"/>
</dbReference>
<keyword evidence="4" id="KW-1185">Reference proteome</keyword>
<feature type="region of interest" description="Disordered" evidence="1">
    <location>
        <begin position="68"/>
        <end position="99"/>
    </location>
</feature>
<dbReference type="Pfam" id="PF11716">
    <property type="entry name" value="MDMPI_N"/>
    <property type="match status" value="1"/>
</dbReference>
<feature type="region of interest" description="Disordered" evidence="1">
    <location>
        <begin position="120"/>
        <end position="167"/>
    </location>
</feature>
<evidence type="ECO:0000256" key="1">
    <source>
        <dbReference type="SAM" id="MobiDB-lite"/>
    </source>
</evidence>
<accession>A0ABS1B860</accession>
<comment type="caution">
    <text evidence="3">The sequence shown here is derived from an EMBL/GenBank/DDBJ whole genome shotgun (WGS) entry which is preliminary data.</text>
</comment>
<evidence type="ECO:0000259" key="2">
    <source>
        <dbReference type="Pfam" id="PF11716"/>
    </source>
</evidence>
<keyword evidence="3" id="KW-0413">Isomerase</keyword>
<evidence type="ECO:0000313" key="4">
    <source>
        <dbReference type="Proteomes" id="UP000612352"/>
    </source>
</evidence>
<gene>
    <name evidence="3" type="ORF">I8D64_05380</name>
</gene>
<dbReference type="Proteomes" id="UP000612352">
    <property type="component" value="Unassembled WGS sequence"/>
</dbReference>
<sequence>MGRTAAPGRDAQIEAFLEAWSGLRRAVDALPAEAFAHPSGCRGWLVRDLVCHLVIDVQDVLITLATPAGTGAGVRPRPGRAPRRQPGRAARRRPTRSCSVPRTLRATGASWMRRRARTRLMRSSPASPRLTRIPPRSSSTSTTWGPPPREQCGTPIRTDSSRLRAWC</sequence>
<organism evidence="3 4">
    <name type="scientific">Brachybacterium halotolerans</name>
    <dbReference type="NCBI Taxonomy" id="2795215"/>
    <lineage>
        <taxon>Bacteria</taxon>
        <taxon>Bacillati</taxon>
        <taxon>Actinomycetota</taxon>
        <taxon>Actinomycetes</taxon>
        <taxon>Micrococcales</taxon>
        <taxon>Dermabacteraceae</taxon>
        <taxon>Brachybacterium</taxon>
    </lineage>
</organism>
<reference evidence="3 4" key="1">
    <citation type="submission" date="2020-12" db="EMBL/GenBank/DDBJ databases">
        <title>Brachybacterium sp. MASK1Z-5, whole genome shotgun sequence.</title>
        <authorList>
            <person name="Tuo L."/>
        </authorList>
    </citation>
    <scope>NUCLEOTIDE SEQUENCE [LARGE SCALE GENOMIC DNA]</scope>
    <source>
        <strain evidence="3 4">MASK1Z-5</strain>
    </source>
</reference>
<evidence type="ECO:0000313" key="3">
    <source>
        <dbReference type="EMBL" id="MBK0330830.1"/>
    </source>
</evidence>
<dbReference type="GO" id="GO:0016853">
    <property type="term" value="F:isomerase activity"/>
    <property type="evidence" value="ECO:0007669"/>
    <property type="project" value="UniProtKB-KW"/>
</dbReference>
<dbReference type="Gene3D" id="1.20.120.450">
    <property type="entry name" value="dinb family like domain"/>
    <property type="match status" value="1"/>
</dbReference>